<proteinExistence type="inferred from homology"/>
<keyword evidence="4 11" id="KW-0812">Transmembrane</keyword>
<evidence type="ECO:0000256" key="8">
    <source>
        <dbReference type="ARBA" id="ARBA00023018"/>
    </source>
</evidence>
<dbReference type="AlphaFoldDB" id="A0A0R1UZU6"/>
<evidence type="ECO:0000256" key="9">
    <source>
        <dbReference type="ARBA" id="ARBA00023136"/>
    </source>
</evidence>
<sequence length="213" mass="23636">MQVKTSYSKLLQKSLRTEYFSVGWMFLEFLVALYSGIRAGSILLIAFGLDSLLEIIAGLTLIWRLHKAEVAGMTESDIKIAERRSSLVVGSVLLLLGIYIFSISIYDLTAHQGAQDSLMGIGLAVSAVFLMPFLVHKKRSLGKALHSKALIEDGMCNITCAYMAATVLIGTLFTALFNWWWLDATAALFLCYFIMNEGREALHEGLAQEKKDE</sequence>
<dbReference type="GO" id="GO:0016020">
    <property type="term" value="C:membrane"/>
    <property type="evidence" value="ECO:0007669"/>
    <property type="project" value="InterPro"/>
</dbReference>
<evidence type="ECO:0000256" key="3">
    <source>
        <dbReference type="ARBA" id="ARBA00008731"/>
    </source>
</evidence>
<keyword evidence="10" id="KW-0968">Cytoplasmic vesicle</keyword>
<evidence type="ECO:0000256" key="5">
    <source>
        <dbReference type="ARBA" id="ARBA00022753"/>
    </source>
</evidence>
<feature type="transmembrane region" description="Helical" evidence="11">
    <location>
        <begin position="155"/>
        <end position="173"/>
    </location>
</feature>
<evidence type="ECO:0000256" key="7">
    <source>
        <dbReference type="ARBA" id="ARBA00022989"/>
    </source>
</evidence>
<dbReference type="SUPFAM" id="SSF161111">
    <property type="entry name" value="Cation efflux protein transmembrane domain-like"/>
    <property type="match status" value="1"/>
</dbReference>
<keyword evidence="6" id="KW-0862">Zinc</keyword>
<dbReference type="GO" id="GO:0008324">
    <property type="term" value="F:monoatomic cation transmembrane transporter activity"/>
    <property type="evidence" value="ECO:0007669"/>
    <property type="project" value="InterPro"/>
</dbReference>
<keyword evidence="7 11" id="KW-1133">Transmembrane helix</keyword>
<dbReference type="RefSeq" id="WP_056960758.1">
    <property type="nucleotide sequence ID" value="NZ_AZFQ01000036.1"/>
</dbReference>
<evidence type="ECO:0000256" key="4">
    <source>
        <dbReference type="ARBA" id="ARBA00022692"/>
    </source>
</evidence>
<reference evidence="13 14" key="1">
    <citation type="journal article" date="2015" name="Genome Announc.">
        <title>Expanding the biotechnology potential of lactobacilli through comparative genomics of 213 strains and associated genera.</title>
        <authorList>
            <person name="Sun Z."/>
            <person name="Harris H.M."/>
            <person name="McCann A."/>
            <person name="Guo C."/>
            <person name="Argimon S."/>
            <person name="Zhang W."/>
            <person name="Yang X."/>
            <person name="Jeffery I.B."/>
            <person name="Cooney J.C."/>
            <person name="Kagawa T.F."/>
            <person name="Liu W."/>
            <person name="Song Y."/>
            <person name="Salvetti E."/>
            <person name="Wrobel A."/>
            <person name="Rasinkangas P."/>
            <person name="Parkhill J."/>
            <person name="Rea M.C."/>
            <person name="O'Sullivan O."/>
            <person name="Ritari J."/>
            <person name="Douillard F.P."/>
            <person name="Paul Ross R."/>
            <person name="Yang R."/>
            <person name="Briner A.E."/>
            <person name="Felis G.E."/>
            <person name="de Vos W.M."/>
            <person name="Barrangou R."/>
            <person name="Klaenhammer T.R."/>
            <person name="Caufield P.W."/>
            <person name="Cui Y."/>
            <person name="Zhang H."/>
            <person name="O'Toole P.W."/>
        </authorList>
    </citation>
    <scope>NUCLEOTIDE SEQUENCE [LARGE SCALE GENOMIC DNA]</scope>
    <source>
        <strain evidence="13 14">DSM 16230</strain>
    </source>
</reference>
<comment type="subcellular location">
    <subcellularLocation>
        <location evidence="2">Cytoplasmic vesicle</location>
        <location evidence="2">Secretory vesicle</location>
        <location evidence="2">Synaptic vesicle membrane</location>
        <topology evidence="2">Multi-pass membrane protein</topology>
    </subcellularLocation>
    <subcellularLocation>
        <location evidence="1">Early endosome membrane</location>
    </subcellularLocation>
</comment>
<keyword evidence="8" id="KW-0770">Synapse</keyword>
<dbReference type="OrthoDB" id="9790544at2"/>
<evidence type="ECO:0000256" key="1">
    <source>
        <dbReference type="ARBA" id="ARBA00004146"/>
    </source>
</evidence>
<evidence type="ECO:0000313" key="13">
    <source>
        <dbReference type="EMBL" id="KRL98823.1"/>
    </source>
</evidence>
<dbReference type="InterPro" id="IPR026765">
    <property type="entry name" value="Tmem163"/>
</dbReference>
<feature type="domain" description="Cation efflux protein transmembrane" evidence="12">
    <location>
        <begin position="25"/>
        <end position="205"/>
    </location>
</feature>
<evidence type="ECO:0000256" key="10">
    <source>
        <dbReference type="ARBA" id="ARBA00023329"/>
    </source>
</evidence>
<dbReference type="Gene3D" id="1.20.1510.10">
    <property type="entry name" value="Cation efflux protein transmembrane domain"/>
    <property type="match status" value="1"/>
</dbReference>
<keyword evidence="5" id="KW-0967">Endosome</keyword>
<dbReference type="Pfam" id="PF01545">
    <property type="entry name" value="Cation_efflux"/>
    <property type="match status" value="1"/>
</dbReference>
<dbReference type="InterPro" id="IPR058533">
    <property type="entry name" value="Cation_efflux_TM"/>
</dbReference>
<evidence type="ECO:0000259" key="12">
    <source>
        <dbReference type="Pfam" id="PF01545"/>
    </source>
</evidence>
<dbReference type="STRING" id="1423801.FD50_GL000636"/>
<dbReference type="GeneID" id="98308061"/>
<dbReference type="EMBL" id="AZFQ01000036">
    <property type="protein sequence ID" value="KRL98823.1"/>
    <property type="molecule type" value="Genomic_DNA"/>
</dbReference>
<dbReference type="PANTHER" id="PTHR31937:SF2">
    <property type="entry name" value="TRANSMEMBRANE PROTEIN 163"/>
    <property type="match status" value="1"/>
</dbReference>
<keyword evidence="9 11" id="KW-0472">Membrane</keyword>
<feature type="transmembrane region" description="Helical" evidence="11">
    <location>
        <begin position="20"/>
        <end position="37"/>
    </location>
</feature>
<accession>A0A0R1UZU6</accession>
<protein>
    <recommendedName>
        <fullName evidence="12">Cation efflux protein transmembrane domain-containing protein</fullName>
    </recommendedName>
</protein>
<name>A0A0R1UZU6_9LACO</name>
<dbReference type="GO" id="GO:0031410">
    <property type="term" value="C:cytoplasmic vesicle"/>
    <property type="evidence" value="ECO:0007669"/>
    <property type="project" value="UniProtKB-KW"/>
</dbReference>
<dbReference type="Proteomes" id="UP000051166">
    <property type="component" value="Unassembled WGS sequence"/>
</dbReference>
<feature type="transmembrane region" description="Helical" evidence="11">
    <location>
        <begin position="118"/>
        <end position="135"/>
    </location>
</feature>
<feature type="transmembrane region" description="Helical" evidence="11">
    <location>
        <begin position="43"/>
        <end position="65"/>
    </location>
</feature>
<keyword evidence="14" id="KW-1185">Reference proteome</keyword>
<dbReference type="InterPro" id="IPR027469">
    <property type="entry name" value="Cation_efflux_TMD_sf"/>
</dbReference>
<evidence type="ECO:0000313" key="14">
    <source>
        <dbReference type="Proteomes" id="UP000051166"/>
    </source>
</evidence>
<gene>
    <name evidence="13" type="ORF">FD50_GL000636</name>
</gene>
<dbReference type="PANTHER" id="PTHR31937">
    <property type="entry name" value="TRANSMEMBRANE PROTEIN 163"/>
    <property type="match status" value="1"/>
</dbReference>
<comment type="caution">
    <text evidence="13">The sequence shown here is derived from an EMBL/GenBank/DDBJ whole genome shotgun (WGS) entry which is preliminary data.</text>
</comment>
<comment type="similarity">
    <text evidence="3">Belongs to the TMEM163 family.</text>
</comment>
<feature type="transmembrane region" description="Helical" evidence="11">
    <location>
        <begin position="86"/>
        <end position="106"/>
    </location>
</feature>
<dbReference type="PATRIC" id="fig|1423801.4.peg.645"/>
<evidence type="ECO:0000256" key="6">
    <source>
        <dbReference type="ARBA" id="ARBA00022833"/>
    </source>
</evidence>
<evidence type="ECO:0000256" key="2">
    <source>
        <dbReference type="ARBA" id="ARBA00004644"/>
    </source>
</evidence>
<evidence type="ECO:0000256" key="11">
    <source>
        <dbReference type="SAM" id="Phobius"/>
    </source>
</evidence>
<organism evidence="13 14">
    <name type="scientific">Liquorilactobacillus satsumensis DSM 16230 = JCM 12392</name>
    <dbReference type="NCBI Taxonomy" id="1423801"/>
    <lineage>
        <taxon>Bacteria</taxon>
        <taxon>Bacillati</taxon>
        <taxon>Bacillota</taxon>
        <taxon>Bacilli</taxon>
        <taxon>Lactobacillales</taxon>
        <taxon>Lactobacillaceae</taxon>
        <taxon>Liquorilactobacillus</taxon>
    </lineage>
</organism>